<name>A0A1Z5R8J3_SORBI</name>
<gene>
    <name evidence="4" type="ORF">SORBI_3007G075250</name>
</gene>
<evidence type="ECO:0000313" key="4">
    <source>
        <dbReference type="EMBL" id="OQU80070.1"/>
    </source>
</evidence>
<dbReference type="Gene3D" id="3.30.30.10">
    <property type="entry name" value="Knottin, scorpion toxin-like"/>
    <property type="match status" value="1"/>
</dbReference>
<dbReference type="AlphaFoldDB" id="A0A1Z5R8J3"/>
<dbReference type="InterPro" id="IPR003614">
    <property type="entry name" value="Knottins"/>
</dbReference>
<dbReference type="InterPro" id="IPR036574">
    <property type="entry name" value="Scorpion_toxin-like_sf"/>
</dbReference>
<dbReference type="PROSITE" id="PS00940">
    <property type="entry name" value="GAMMA_THIONIN"/>
    <property type="match status" value="1"/>
</dbReference>
<reference evidence="5" key="2">
    <citation type="journal article" date="2018" name="Plant J.">
        <title>The Sorghum bicolor reference genome: improved assembly, gene annotations, a transcriptome atlas, and signatures of genome organization.</title>
        <authorList>
            <person name="McCormick R.F."/>
            <person name="Truong S.K."/>
            <person name="Sreedasyam A."/>
            <person name="Jenkins J."/>
            <person name="Shu S."/>
            <person name="Sims D."/>
            <person name="Kennedy M."/>
            <person name="Amirebrahimi M."/>
            <person name="Weers B.D."/>
            <person name="McKinley B."/>
            <person name="Mattison A."/>
            <person name="Morishige D.T."/>
            <person name="Grimwood J."/>
            <person name="Schmutz J."/>
            <person name="Mullet J.E."/>
        </authorList>
    </citation>
    <scope>NUCLEOTIDE SEQUENCE [LARGE SCALE GENOMIC DNA]</scope>
    <source>
        <strain evidence="5">cv. BTx623</strain>
    </source>
</reference>
<dbReference type="GO" id="GO:0006952">
    <property type="term" value="P:defense response"/>
    <property type="evidence" value="ECO:0000318"/>
    <property type="project" value="GO_Central"/>
</dbReference>
<organism evidence="4 5">
    <name type="scientific">Sorghum bicolor</name>
    <name type="common">Sorghum</name>
    <name type="synonym">Sorghum vulgare</name>
    <dbReference type="NCBI Taxonomy" id="4558"/>
    <lineage>
        <taxon>Eukaryota</taxon>
        <taxon>Viridiplantae</taxon>
        <taxon>Streptophyta</taxon>
        <taxon>Embryophyta</taxon>
        <taxon>Tracheophyta</taxon>
        <taxon>Spermatophyta</taxon>
        <taxon>Magnoliopsida</taxon>
        <taxon>Liliopsida</taxon>
        <taxon>Poales</taxon>
        <taxon>Poaceae</taxon>
        <taxon>PACMAD clade</taxon>
        <taxon>Panicoideae</taxon>
        <taxon>Andropogonodae</taxon>
        <taxon>Andropogoneae</taxon>
        <taxon>Sorghinae</taxon>
        <taxon>Sorghum</taxon>
    </lineage>
</organism>
<evidence type="ECO:0000259" key="3">
    <source>
        <dbReference type="SMART" id="SM00505"/>
    </source>
</evidence>
<dbReference type="EMBL" id="CM000766">
    <property type="protein sequence ID" value="OQU80070.1"/>
    <property type="molecule type" value="Genomic_DNA"/>
</dbReference>
<dbReference type="InParanoid" id="A0A1Z5R8J3"/>
<protein>
    <recommendedName>
        <fullName evidence="3">Knottins-like domain-containing protein</fullName>
    </recommendedName>
</protein>
<dbReference type="Pfam" id="PF00304">
    <property type="entry name" value="Gamma-thionin"/>
    <property type="match status" value="1"/>
</dbReference>
<sequence length="86" mass="9333">MEFRSSRATVCALLLMLLVLSHDGGDNGGGTSSAMVAEARVCMGKSQHHSFPCISDRLCSNECVKEEGGWTAGYCHLRYCRCQKAC</sequence>
<accession>A0A1Z5R8J3</accession>
<dbReference type="Gramene" id="OQU80070">
    <property type="protein sequence ID" value="OQU80070"/>
    <property type="gene ID" value="SORBI_3007G075250"/>
</dbReference>
<keyword evidence="2" id="KW-0732">Signal</keyword>
<keyword evidence="1" id="KW-1015">Disulfide bond</keyword>
<feature type="domain" description="Knottins-like" evidence="3">
    <location>
        <begin position="41"/>
        <end position="86"/>
    </location>
</feature>
<dbReference type="SMART" id="SM00505">
    <property type="entry name" value="Knot1"/>
    <property type="match status" value="1"/>
</dbReference>
<evidence type="ECO:0000313" key="5">
    <source>
        <dbReference type="Proteomes" id="UP000000768"/>
    </source>
</evidence>
<reference evidence="4 5" key="1">
    <citation type="journal article" date="2009" name="Nature">
        <title>The Sorghum bicolor genome and the diversification of grasses.</title>
        <authorList>
            <person name="Paterson A.H."/>
            <person name="Bowers J.E."/>
            <person name="Bruggmann R."/>
            <person name="Dubchak I."/>
            <person name="Grimwood J."/>
            <person name="Gundlach H."/>
            <person name="Haberer G."/>
            <person name="Hellsten U."/>
            <person name="Mitros T."/>
            <person name="Poliakov A."/>
            <person name="Schmutz J."/>
            <person name="Spannagl M."/>
            <person name="Tang H."/>
            <person name="Wang X."/>
            <person name="Wicker T."/>
            <person name="Bharti A.K."/>
            <person name="Chapman J."/>
            <person name="Feltus F.A."/>
            <person name="Gowik U."/>
            <person name="Grigoriev I.V."/>
            <person name="Lyons E."/>
            <person name="Maher C.A."/>
            <person name="Martis M."/>
            <person name="Narechania A."/>
            <person name="Otillar R.P."/>
            <person name="Penning B.W."/>
            <person name="Salamov A.A."/>
            <person name="Wang Y."/>
            <person name="Zhang L."/>
            <person name="Carpita N.C."/>
            <person name="Freeling M."/>
            <person name="Gingle A.R."/>
            <person name="Hash C.T."/>
            <person name="Keller B."/>
            <person name="Klein P."/>
            <person name="Kresovich S."/>
            <person name="McCann M.C."/>
            <person name="Ming R."/>
            <person name="Peterson D.G."/>
            <person name="Mehboob-ur-Rahman"/>
            <person name="Ware D."/>
            <person name="Westhoff P."/>
            <person name="Mayer K.F."/>
            <person name="Messing J."/>
            <person name="Rokhsar D.S."/>
        </authorList>
    </citation>
    <scope>NUCLEOTIDE SEQUENCE [LARGE SCALE GENOMIC DNA]</scope>
    <source>
        <strain evidence="5">cv. BTx623</strain>
    </source>
</reference>
<evidence type="ECO:0000256" key="1">
    <source>
        <dbReference type="ARBA" id="ARBA00023157"/>
    </source>
</evidence>
<dbReference type="SUPFAM" id="SSF57095">
    <property type="entry name" value="Scorpion toxin-like"/>
    <property type="match status" value="1"/>
</dbReference>
<dbReference type="ExpressionAtlas" id="A0A1Z5R8J3">
    <property type="expression patterns" value="baseline"/>
</dbReference>
<dbReference type="Proteomes" id="UP000000768">
    <property type="component" value="Chromosome 7"/>
</dbReference>
<proteinExistence type="predicted"/>
<feature type="signal peptide" evidence="2">
    <location>
        <begin position="1"/>
        <end position="24"/>
    </location>
</feature>
<feature type="chain" id="PRO_5012893653" description="Knottins-like domain-containing protein" evidence="2">
    <location>
        <begin position="25"/>
        <end position="86"/>
    </location>
</feature>
<evidence type="ECO:0000256" key="2">
    <source>
        <dbReference type="SAM" id="SignalP"/>
    </source>
</evidence>
<keyword evidence="5" id="KW-1185">Reference proteome</keyword>
<dbReference type="InterPro" id="IPR008176">
    <property type="entry name" value="Defensin_plant"/>
</dbReference>
<dbReference type="OrthoDB" id="649415at2759"/>